<organism evidence="1 2">
    <name type="scientific">Neisseria subflava NJ9703</name>
    <dbReference type="NCBI Taxonomy" id="546268"/>
    <lineage>
        <taxon>Bacteria</taxon>
        <taxon>Pseudomonadati</taxon>
        <taxon>Pseudomonadota</taxon>
        <taxon>Betaproteobacteria</taxon>
        <taxon>Neisseriales</taxon>
        <taxon>Neisseriaceae</taxon>
        <taxon>Neisseria</taxon>
    </lineage>
</organism>
<protein>
    <submittedName>
        <fullName evidence="1">Uncharacterized protein</fullName>
    </submittedName>
</protein>
<sequence length="50" mass="5823">MVPCSERWVQYRRYGVTGKGLNGGFNLCKYEKSNQVTEIISFLQTACIWF</sequence>
<evidence type="ECO:0000313" key="1">
    <source>
        <dbReference type="EMBL" id="EFC51369.1"/>
    </source>
</evidence>
<evidence type="ECO:0000313" key="2">
    <source>
        <dbReference type="Proteomes" id="UP000004621"/>
    </source>
</evidence>
<name>A0A9W5IPD3_NEISU</name>
<reference evidence="1 2" key="1">
    <citation type="submission" date="2010-01" db="EMBL/GenBank/DDBJ databases">
        <authorList>
            <person name="Weinstock G."/>
            <person name="Sodergren E."/>
            <person name="Clifton S."/>
            <person name="Fulton L."/>
            <person name="Fulton B."/>
            <person name="Courtney L."/>
            <person name="Fronick C."/>
            <person name="Harrison M."/>
            <person name="Strong C."/>
            <person name="Farmer C."/>
            <person name="Delahaunty K."/>
            <person name="Markovic C."/>
            <person name="Hall O."/>
            <person name="Minx P."/>
            <person name="Tomlinson C."/>
            <person name="Mitreva M."/>
            <person name="Nelson J."/>
            <person name="Hou S."/>
            <person name="Wollam A."/>
            <person name="Pepin K.H."/>
            <person name="Johnson M."/>
            <person name="Bhonagiri V."/>
            <person name="Nash W.E."/>
            <person name="Warren W."/>
            <person name="Chinwalla A."/>
            <person name="Mardis E.R."/>
            <person name="Wilson R.K."/>
        </authorList>
    </citation>
    <scope>NUCLEOTIDE SEQUENCE [LARGE SCALE GENOMIC DNA]</scope>
    <source>
        <strain evidence="1 2">NJ9703</strain>
    </source>
</reference>
<comment type="caution">
    <text evidence="1">The sequence shown here is derived from an EMBL/GenBank/DDBJ whole genome shotgun (WGS) entry which is preliminary data.</text>
</comment>
<gene>
    <name evidence="1" type="ORF">NEISUBOT_05096</name>
</gene>
<dbReference type="EMBL" id="ACEO02000011">
    <property type="protein sequence ID" value="EFC51369.1"/>
    <property type="molecule type" value="Genomic_DNA"/>
</dbReference>
<proteinExistence type="predicted"/>
<dbReference type="Proteomes" id="UP000004621">
    <property type="component" value="Unassembled WGS sequence"/>
</dbReference>
<dbReference type="AlphaFoldDB" id="A0A9W5IPD3"/>
<accession>A0A9W5IPD3</accession>